<keyword evidence="2" id="KW-0812">Transmembrane</keyword>
<dbReference type="EMBL" id="BAAAQA010000003">
    <property type="protein sequence ID" value="GAA2109826.1"/>
    <property type="molecule type" value="Genomic_DNA"/>
</dbReference>
<dbReference type="NCBIfam" id="NF033493">
    <property type="entry name" value="MetS_like_NSS"/>
    <property type="match status" value="1"/>
</dbReference>
<keyword evidence="2" id="KW-0472">Membrane</keyword>
<dbReference type="Proteomes" id="UP001500166">
    <property type="component" value="Unassembled WGS sequence"/>
</dbReference>
<dbReference type="Pfam" id="PF16951">
    <property type="entry name" value="MaAIMP_sms"/>
    <property type="match status" value="1"/>
</dbReference>
<keyword evidence="4" id="KW-1185">Reference proteome</keyword>
<reference evidence="4" key="1">
    <citation type="journal article" date="2019" name="Int. J. Syst. Evol. Microbiol.">
        <title>The Global Catalogue of Microorganisms (GCM) 10K type strain sequencing project: providing services to taxonomists for standard genome sequencing and annotation.</title>
        <authorList>
            <consortium name="The Broad Institute Genomics Platform"/>
            <consortium name="The Broad Institute Genome Sequencing Center for Infectious Disease"/>
            <person name="Wu L."/>
            <person name="Ma J."/>
        </authorList>
    </citation>
    <scope>NUCLEOTIDE SEQUENCE [LARGE SCALE GENOMIC DNA]</scope>
    <source>
        <strain evidence="4">JCM 15914</strain>
    </source>
</reference>
<gene>
    <name evidence="3" type="ORF">GCM10009824_04020</name>
</gene>
<protein>
    <recommendedName>
        <fullName evidence="5">Methionine/alanine importer small subunit</fullName>
    </recommendedName>
</protein>
<dbReference type="RefSeq" id="WP_344223407.1">
    <property type="nucleotide sequence ID" value="NZ_BAAAQA010000003.1"/>
</dbReference>
<dbReference type="InterPro" id="IPR031596">
    <property type="entry name" value="MaAIMP_sms"/>
</dbReference>
<organism evidence="3 4">
    <name type="scientific">Kocuria atrinae</name>
    <dbReference type="NCBI Taxonomy" id="592377"/>
    <lineage>
        <taxon>Bacteria</taxon>
        <taxon>Bacillati</taxon>
        <taxon>Actinomycetota</taxon>
        <taxon>Actinomycetes</taxon>
        <taxon>Micrococcales</taxon>
        <taxon>Micrococcaceae</taxon>
        <taxon>Kocuria</taxon>
    </lineage>
</organism>
<evidence type="ECO:0008006" key="5">
    <source>
        <dbReference type="Google" id="ProtNLM"/>
    </source>
</evidence>
<evidence type="ECO:0000313" key="3">
    <source>
        <dbReference type="EMBL" id="GAA2109826.1"/>
    </source>
</evidence>
<proteinExistence type="predicted"/>
<feature type="compositionally biased region" description="Low complexity" evidence="1">
    <location>
        <begin position="44"/>
        <end position="61"/>
    </location>
</feature>
<name>A0ABP5J1Y1_9MICC</name>
<feature type="region of interest" description="Disordered" evidence="1">
    <location>
        <begin position="32"/>
        <end position="70"/>
    </location>
</feature>
<sequence>MSTTAIVMMIVAMVLVWGGLLLSIANIRRSPEEVDELDPDYPEQPDQSGQTGQSGQPGQSDNGRVSEPTR</sequence>
<feature type="transmembrane region" description="Helical" evidence="2">
    <location>
        <begin position="6"/>
        <end position="27"/>
    </location>
</feature>
<accession>A0ABP5J1Y1</accession>
<evidence type="ECO:0000256" key="2">
    <source>
        <dbReference type="SAM" id="Phobius"/>
    </source>
</evidence>
<comment type="caution">
    <text evidence="3">The sequence shown here is derived from an EMBL/GenBank/DDBJ whole genome shotgun (WGS) entry which is preliminary data.</text>
</comment>
<evidence type="ECO:0000256" key="1">
    <source>
        <dbReference type="SAM" id="MobiDB-lite"/>
    </source>
</evidence>
<evidence type="ECO:0000313" key="4">
    <source>
        <dbReference type="Proteomes" id="UP001500166"/>
    </source>
</evidence>
<feature type="compositionally biased region" description="Acidic residues" evidence="1">
    <location>
        <begin position="33"/>
        <end position="43"/>
    </location>
</feature>
<keyword evidence="2" id="KW-1133">Transmembrane helix</keyword>